<evidence type="ECO:0000313" key="2">
    <source>
        <dbReference type="EMBL" id="KAI1698148.1"/>
    </source>
</evidence>
<dbReference type="PANTHER" id="PTHR45830:SF15">
    <property type="entry name" value="SERPENTINE RECEPTOR, CLASS I"/>
    <property type="match status" value="1"/>
</dbReference>
<evidence type="ECO:0000313" key="3">
    <source>
        <dbReference type="Proteomes" id="UP001201812"/>
    </source>
</evidence>
<dbReference type="Proteomes" id="UP001201812">
    <property type="component" value="Unassembled WGS sequence"/>
</dbReference>
<gene>
    <name evidence="2" type="ORF">DdX_18073</name>
</gene>
<feature type="transmembrane region" description="Helical" evidence="1">
    <location>
        <begin position="293"/>
        <end position="314"/>
    </location>
</feature>
<dbReference type="AlphaFoldDB" id="A0AAD4QYL8"/>
<feature type="transmembrane region" description="Helical" evidence="1">
    <location>
        <begin position="25"/>
        <end position="46"/>
    </location>
</feature>
<comment type="caution">
    <text evidence="2">The sequence shown here is derived from an EMBL/GenBank/DDBJ whole genome shotgun (WGS) entry which is preliminary data.</text>
</comment>
<feature type="transmembrane region" description="Helical" evidence="1">
    <location>
        <begin position="211"/>
        <end position="237"/>
    </location>
</feature>
<dbReference type="PANTHER" id="PTHR45830">
    <property type="entry name" value="SERPENTINE RECEPTOR, CLASS I"/>
    <property type="match status" value="1"/>
</dbReference>
<feature type="transmembrane region" description="Helical" evidence="1">
    <location>
        <begin position="258"/>
        <end position="287"/>
    </location>
</feature>
<sequence length="408" mass="46288">MLPISNESRHDIVLIPETFLLVGEYIALVIFGVLLCSYSLMVYVVLWKSPSSMTTYKWYILMNGTYAVLFELVFALASPEPLFPYPMLIVGGPLRNVHLGTTFNNIYLELGMLSIIFVFQSTLILFLYRYCQTADNYFYTRFLSDIRWTAAINFSIVVGGLIFMLVEQLVVKFFKSSEELKDWIRAVDPKVYSHIGDRQVVGFVREGTEPYWLFCGVLTLFFTFSIAGIVAFCTYGCHRHLRQKQSMLSSRTISLYRALINSLILDMSIAAVLVLIPYATVLFAFAYDSPYTAILSACTFGLASLYPVLTNIILMTFVTPYRKATIGLMKTFAGRITNRKFSVSSRTSIQTSSVYRRQKISESSTNISSLSVFANYERNERQKPRPVFNRSQSVGFALGTKFSTDPVS</sequence>
<keyword evidence="3" id="KW-1185">Reference proteome</keyword>
<keyword evidence="1" id="KW-0472">Membrane</keyword>
<accession>A0AAD4QYL8</accession>
<keyword evidence="1" id="KW-1133">Transmembrane helix</keyword>
<feature type="transmembrane region" description="Helical" evidence="1">
    <location>
        <begin position="58"/>
        <end position="77"/>
    </location>
</feature>
<evidence type="ECO:0000256" key="1">
    <source>
        <dbReference type="SAM" id="Phobius"/>
    </source>
</evidence>
<organism evidence="2 3">
    <name type="scientific">Ditylenchus destructor</name>
    <dbReference type="NCBI Taxonomy" id="166010"/>
    <lineage>
        <taxon>Eukaryota</taxon>
        <taxon>Metazoa</taxon>
        <taxon>Ecdysozoa</taxon>
        <taxon>Nematoda</taxon>
        <taxon>Chromadorea</taxon>
        <taxon>Rhabditida</taxon>
        <taxon>Tylenchina</taxon>
        <taxon>Tylenchomorpha</taxon>
        <taxon>Sphaerularioidea</taxon>
        <taxon>Anguinidae</taxon>
        <taxon>Anguininae</taxon>
        <taxon>Ditylenchus</taxon>
    </lineage>
</organism>
<protein>
    <submittedName>
        <fullName evidence="2">Serpentine type 7TM GPCR chemoreceptor srh domain-containing protein</fullName>
    </submittedName>
</protein>
<dbReference type="EMBL" id="JAKKPZ010000232">
    <property type="protein sequence ID" value="KAI1698148.1"/>
    <property type="molecule type" value="Genomic_DNA"/>
</dbReference>
<dbReference type="InterPro" id="IPR019422">
    <property type="entry name" value="7TM_GPCR_serpentine_rcpt_Srh"/>
</dbReference>
<keyword evidence="1" id="KW-0812">Transmembrane</keyword>
<feature type="transmembrane region" description="Helical" evidence="1">
    <location>
        <begin position="148"/>
        <end position="166"/>
    </location>
</feature>
<name>A0AAD4QYL8_9BILA</name>
<proteinExistence type="predicted"/>
<feature type="transmembrane region" description="Helical" evidence="1">
    <location>
        <begin position="106"/>
        <end position="128"/>
    </location>
</feature>
<dbReference type="Pfam" id="PF10318">
    <property type="entry name" value="7TM_GPCR_Srh"/>
    <property type="match status" value="1"/>
</dbReference>
<reference evidence="2" key="1">
    <citation type="submission" date="2022-01" db="EMBL/GenBank/DDBJ databases">
        <title>Genome Sequence Resource for Two Populations of Ditylenchus destructor, the Migratory Endoparasitic Phytonematode.</title>
        <authorList>
            <person name="Zhang H."/>
            <person name="Lin R."/>
            <person name="Xie B."/>
        </authorList>
    </citation>
    <scope>NUCLEOTIDE SEQUENCE</scope>
    <source>
        <strain evidence="2">BazhouSP</strain>
    </source>
</reference>